<keyword evidence="1" id="KW-0812">Transmembrane</keyword>
<feature type="transmembrane region" description="Helical" evidence="1">
    <location>
        <begin position="232"/>
        <end position="253"/>
    </location>
</feature>
<gene>
    <name evidence="3" type="ORF">AAME72_13940</name>
</gene>
<evidence type="ECO:0000259" key="2">
    <source>
        <dbReference type="Pfam" id="PF06724"/>
    </source>
</evidence>
<accession>A0AAU7GA88</accession>
<sequence length="260" mass="26169">MTSPSRAAARVENSTTVRVLARVGLASIGILHILIGGLALAVAFGSGGNADQSGALQALVAVPGGLFAVWLIIVGLIALSLWQILVAVTAHGAGTRALEVIKCVVYAALAVVAVSIASGGGHDASSSERSLSGRLLGMPGGVFVLAIIGLAIVGTGVGFIRNGVTHRFERDLRLPPNQLAGVITVLGRVGYIAKGIALLLVGGLVVTGAITYDPSKAGGLDGSLKALTQVPYGVVLLVLIALGLIAYGAFWCIRAVGARL</sequence>
<feature type="domain" description="DUF1206" evidence="2">
    <location>
        <begin position="100"/>
        <end position="165"/>
    </location>
</feature>
<evidence type="ECO:0000256" key="1">
    <source>
        <dbReference type="SAM" id="Phobius"/>
    </source>
</evidence>
<feature type="transmembrane region" description="Helical" evidence="1">
    <location>
        <begin position="140"/>
        <end position="160"/>
    </location>
</feature>
<dbReference type="AlphaFoldDB" id="A0AAU7GA88"/>
<organism evidence="3">
    <name type="scientific">Leifsonia sp. NPDC080035</name>
    <dbReference type="NCBI Taxonomy" id="3143936"/>
    <lineage>
        <taxon>Bacteria</taxon>
        <taxon>Bacillati</taxon>
        <taxon>Actinomycetota</taxon>
        <taxon>Actinomycetes</taxon>
        <taxon>Micrococcales</taxon>
        <taxon>Microbacteriaceae</taxon>
        <taxon>Leifsonia</taxon>
    </lineage>
</organism>
<proteinExistence type="predicted"/>
<feature type="domain" description="DUF1206" evidence="2">
    <location>
        <begin position="189"/>
        <end position="256"/>
    </location>
</feature>
<dbReference type="RefSeq" id="WP_348787155.1">
    <property type="nucleotide sequence ID" value="NZ_CP157390.1"/>
</dbReference>
<dbReference type="EMBL" id="CP157390">
    <property type="protein sequence ID" value="XBM47180.1"/>
    <property type="molecule type" value="Genomic_DNA"/>
</dbReference>
<feature type="transmembrane region" description="Helical" evidence="1">
    <location>
        <begin position="20"/>
        <end position="44"/>
    </location>
</feature>
<feature type="transmembrane region" description="Helical" evidence="1">
    <location>
        <begin position="100"/>
        <end position="120"/>
    </location>
</feature>
<keyword evidence="1" id="KW-0472">Membrane</keyword>
<evidence type="ECO:0000313" key="3">
    <source>
        <dbReference type="EMBL" id="XBM47180.1"/>
    </source>
</evidence>
<keyword evidence="1" id="KW-1133">Transmembrane helix</keyword>
<feature type="transmembrane region" description="Helical" evidence="1">
    <location>
        <begin position="191"/>
        <end position="212"/>
    </location>
</feature>
<reference evidence="3" key="1">
    <citation type="submission" date="2024-05" db="EMBL/GenBank/DDBJ databases">
        <title>The Natural Products Discovery Center: Release of the First 8490 Sequenced Strains for Exploring Actinobacteria Biosynthetic Diversity.</title>
        <authorList>
            <person name="Kalkreuter E."/>
            <person name="Kautsar S.A."/>
            <person name="Yang D."/>
            <person name="Bader C.D."/>
            <person name="Teijaro C.N."/>
            <person name="Fluegel L."/>
            <person name="Davis C.M."/>
            <person name="Simpson J.R."/>
            <person name="Lauterbach L."/>
            <person name="Steele A.D."/>
            <person name="Gui C."/>
            <person name="Meng S."/>
            <person name="Li G."/>
            <person name="Viehrig K."/>
            <person name="Ye F."/>
            <person name="Su P."/>
            <person name="Kiefer A.F."/>
            <person name="Nichols A."/>
            <person name="Cepeda A.J."/>
            <person name="Yan W."/>
            <person name="Fan B."/>
            <person name="Jiang Y."/>
            <person name="Adhikari A."/>
            <person name="Zheng C.-J."/>
            <person name="Schuster L."/>
            <person name="Cowan T.M."/>
            <person name="Smanski M.J."/>
            <person name="Chevrette M.G."/>
            <person name="de Carvalho L.P.S."/>
            <person name="Shen B."/>
        </authorList>
    </citation>
    <scope>NUCLEOTIDE SEQUENCE</scope>
    <source>
        <strain evidence="3">NPDC080035</strain>
    </source>
</reference>
<feature type="domain" description="DUF1206" evidence="2">
    <location>
        <begin position="23"/>
        <end position="89"/>
    </location>
</feature>
<name>A0AAU7GA88_9MICO</name>
<feature type="transmembrane region" description="Helical" evidence="1">
    <location>
        <begin position="64"/>
        <end position="88"/>
    </location>
</feature>
<dbReference type="Pfam" id="PF06724">
    <property type="entry name" value="DUF1206"/>
    <property type="match status" value="3"/>
</dbReference>
<dbReference type="InterPro" id="IPR009597">
    <property type="entry name" value="DUF1206"/>
</dbReference>
<protein>
    <submittedName>
        <fullName evidence="3">DUF1206 domain-containing protein</fullName>
    </submittedName>
</protein>